<dbReference type="PANTHER" id="PTHR30146">
    <property type="entry name" value="LACI-RELATED TRANSCRIPTIONAL REPRESSOR"/>
    <property type="match status" value="1"/>
</dbReference>
<dbReference type="EMBL" id="CP002745">
    <property type="protein sequence ID" value="AEK60530.1"/>
    <property type="molecule type" value="Genomic_DNA"/>
</dbReference>
<dbReference type="InterPro" id="IPR028082">
    <property type="entry name" value="Peripla_BP_I"/>
</dbReference>
<dbReference type="Gene3D" id="1.10.260.40">
    <property type="entry name" value="lambda repressor-like DNA-binding domains"/>
    <property type="match status" value="1"/>
</dbReference>
<dbReference type="InterPro" id="IPR010982">
    <property type="entry name" value="Lambda_DNA-bd_dom_sf"/>
</dbReference>
<dbReference type="GO" id="GO:0003700">
    <property type="term" value="F:DNA-binding transcription factor activity"/>
    <property type="evidence" value="ECO:0007669"/>
    <property type="project" value="TreeGrafter"/>
</dbReference>
<dbReference type="CDD" id="cd01392">
    <property type="entry name" value="HTH_LacI"/>
    <property type="match status" value="1"/>
</dbReference>
<keyword evidence="1" id="KW-0805">Transcription regulation</keyword>
<name>G0AF03_COLFT</name>
<dbReference type="SMART" id="SM00354">
    <property type="entry name" value="HTH_LACI"/>
    <property type="match status" value="1"/>
</dbReference>
<dbReference type="SUPFAM" id="SSF53822">
    <property type="entry name" value="Periplasmic binding protein-like I"/>
    <property type="match status" value="1"/>
</dbReference>
<dbReference type="GO" id="GO:0000976">
    <property type="term" value="F:transcription cis-regulatory region binding"/>
    <property type="evidence" value="ECO:0007669"/>
    <property type="project" value="TreeGrafter"/>
</dbReference>
<dbReference type="STRING" id="1005048.CFU_0696"/>
<dbReference type="AlphaFoldDB" id="G0AF03"/>
<dbReference type="PANTHER" id="PTHR30146:SF120">
    <property type="entry name" value="ALANINE RACEMASE"/>
    <property type="match status" value="1"/>
</dbReference>
<reference evidence="5 6" key="3">
    <citation type="journal article" date="2008" name="FEMS Microbiol. Ecol.">
        <title>Identification and characterization of genes underlying chitinolysis in Collimonas fungivorans Ter331.</title>
        <authorList>
            <person name="Fritsche K."/>
            <person name="de Boer W."/>
            <person name="Gerards S."/>
            <person name="van den Berg M."/>
            <person name="van Veen J.A."/>
            <person name="Leveau J.H."/>
        </authorList>
    </citation>
    <scope>NUCLEOTIDE SEQUENCE [LARGE SCALE GENOMIC DNA]</scope>
    <source>
        <strain evidence="5 6">Ter331</strain>
    </source>
</reference>
<reference evidence="5 6" key="4">
    <citation type="journal article" date="2010" name="Environ. Microbiol.">
        <title>The bacterial genus Collimonas: mycophagy, weathering and other adaptive solutions to life in oligotrophic soil environments.</title>
        <authorList>
            <person name="Leveau J.H."/>
            <person name="Uroz S."/>
            <person name="de Boer W."/>
        </authorList>
    </citation>
    <scope>NUCLEOTIDE SEQUENCE [LARGE SCALE GENOMIC DNA]</scope>
    <source>
        <strain evidence="5 6">Ter331</strain>
    </source>
</reference>
<sequence length="331" mass="36009">MQEKIMRPTIRDIASAANVSIGTVSRALKKQPGLTEQTRVHVQKIASQLGYNESNLRQGKIRRLTFLLHRQHNNFVASPFFSHVLHGVETACRERSIVPTVLSVGPADSVMEQIRLHEPDALAVAGFMEPEVLELLTQSGKPVVLIDLWAPGFRSINSDNLGGALAATRHLIEIGRKRLAFISGPLSHYSIAQRALGYRQALFEAGRLFDPRLEVTLLPGPELHLHAAAAMQTLLESDSPPDAVFCYNDATALAVMSICQMRGLRIPEDIAIVGFDNIDAAASASPALTTLAVDKEALGKLGIKLLLEDSLVQPEVMLPVELIQRASTLGN</sequence>
<reference evidence="6" key="6">
    <citation type="submission" date="2011-05" db="EMBL/GenBank/DDBJ databases">
        <title>Complete sequence of Collimonas fungivorans Ter331.</title>
        <authorList>
            <person name="Leveau J.H."/>
        </authorList>
    </citation>
    <scope>NUCLEOTIDE SEQUENCE [LARGE SCALE GENOMIC DNA]</scope>
    <source>
        <strain evidence="6">Ter331</strain>
    </source>
</reference>
<dbReference type="InterPro" id="IPR046335">
    <property type="entry name" value="LacI/GalR-like_sensor"/>
</dbReference>
<evidence type="ECO:0000256" key="3">
    <source>
        <dbReference type="ARBA" id="ARBA00023163"/>
    </source>
</evidence>
<keyword evidence="3" id="KW-0804">Transcription</keyword>
<dbReference type="Gene3D" id="3.40.50.2300">
    <property type="match status" value="2"/>
</dbReference>
<organism evidence="5 6">
    <name type="scientific">Collimonas fungivorans (strain Ter331)</name>
    <dbReference type="NCBI Taxonomy" id="1005048"/>
    <lineage>
        <taxon>Bacteria</taxon>
        <taxon>Pseudomonadati</taxon>
        <taxon>Pseudomonadota</taxon>
        <taxon>Betaproteobacteria</taxon>
        <taxon>Burkholderiales</taxon>
        <taxon>Oxalobacteraceae</taxon>
        <taxon>Collimonas</taxon>
    </lineage>
</organism>
<evidence type="ECO:0000256" key="2">
    <source>
        <dbReference type="ARBA" id="ARBA00023125"/>
    </source>
</evidence>
<reference evidence="5 6" key="2">
    <citation type="journal article" date="2006" name="J. Microbiol. Methods">
        <title>Genomic flank-sequencing of plasposon insertion sites for rapid identification of functional genes.</title>
        <authorList>
            <person name="Leveau J.H."/>
            <person name="Gerards S."/>
            <person name="Fritsche K."/>
            <person name="Zondag G."/>
            <person name="van Veen J.A."/>
        </authorList>
    </citation>
    <scope>NUCLEOTIDE SEQUENCE [LARGE SCALE GENOMIC DNA]</scope>
    <source>
        <strain evidence="5 6">Ter331</strain>
    </source>
</reference>
<evidence type="ECO:0000313" key="5">
    <source>
        <dbReference type="EMBL" id="AEK60530.1"/>
    </source>
</evidence>
<dbReference type="KEGG" id="cfu:CFU_0696"/>
<reference evidence="5 6" key="5">
    <citation type="journal article" date="2011" name="ISME J.">
        <title>Dual transcriptional profiling of a bacterial/fungal confrontation: Collimonas fungivorans versus Aspergillus niger.</title>
        <authorList>
            <person name="Mela F."/>
            <person name="Fritsche K."/>
            <person name="de Boer W."/>
            <person name="van Veen J.A."/>
            <person name="de Graaff L.H."/>
            <person name="van den Berg M."/>
            <person name="Leveau J.H."/>
        </authorList>
    </citation>
    <scope>NUCLEOTIDE SEQUENCE [LARGE SCALE GENOMIC DNA]</scope>
    <source>
        <strain evidence="5 6">Ter331</strain>
    </source>
</reference>
<dbReference type="SUPFAM" id="SSF47413">
    <property type="entry name" value="lambda repressor-like DNA-binding domains"/>
    <property type="match status" value="1"/>
</dbReference>
<dbReference type="CDD" id="cd06267">
    <property type="entry name" value="PBP1_LacI_sugar_binding-like"/>
    <property type="match status" value="1"/>
</dbReference>
<dbReference type="eggNOG" id="COG1609">
    <property type="taxonomic scope" value="Bacteria"/>
</dbReference>
<keyword evidence="2" id="KW-0238">DNA-binding</keyword>
<gene>
    <name evidence="5" type="ordered locus">CFU_0696</name>
</gene>
<evidence type="ECO:0000259" key="4">
    <source>
        <dbReference type="PROSITE" id="PS50932"/>
    </source>
</evidence>
<reference evidence="5 6" key="1">
    <citation type="journal article" date="2004" name="Environ. Microbiol.">
        <title>Phylogeny-function analysis of (meta)genomic libraries: screening for expression of ribosomal RNA genes by large-insert library fluorescent in situ hybridization (LIL-FISH).</title>
        <authorList>
            <person name="Leveau J.H."/>
            <person name="Gerards S."/>
            <person name="de Boer W."/>
            <person name="van Veen J.A."/>
        </authorList>
    </citation>
    <scope>NUCLEOTIDE SEQUENCE [LARGE SCALE GENOMIC DNA]</scope>
    <source>
        <strain evidence="5 6">Ter331</strain>
    </source>
</reference>
<dbReference type="Pfam" id="PF13377">
    <property type="entry name" value="Peripla_BP_3"/>
    <property type="match status" value="1"/>
</dbReference>
<dbReference type="PROSITE" id="PS00356">
    <property type="entry name" value="HTH_LACI_1"/>
    <property type="match status" value="1"/>
</dbReference>
<dbReference type="HOGENOM" id="CLU_037628_6_2_4"/>
<dbReference type="PROSITE" id="PS50932">
    <property type="entry name" value="HTH_LACI_2"/>
    <property type="match status" value="1"/>
</dbReference>
<accession>G0AF03</accession>
<feature type="domain" description="HTH lacI-type" evidence="4">
    <location>
        <begin position="8"/>
        <end position="62"/>
    </location>
</feature>
<dbReference type="Pfam" id="PF00356">
    <property type="entry name" value="LacI"/>
    <property type="match status" value="1"/>
</dbReference>
<keyword evidence="6" id="KW-1185">Reference proteome</keyword>
<dbReference type="Proteomes" id="UP000008392">
    <property type="component" value="Chromosome"/>
</dbReference>
<proteinExistence type="predicted"/>
<evidence type="ECO:0000313" key="6">
    <source>
        <dbReference type="Proteomes" id="UP000008392"/>
    </source>
</evidence>
<protein>
    <submittedName>
        <fullName evidence="5">Transcriptional regulator, LacI family</fullName>
    </submittedName>
</protein>
<evidence type="ECO:0000256" key="1">
    <source>
        <dbReference type="ARBA" id="ARBA00023015"/>
    </source>
</evidence>
<dbReference type="InterPro" id="IPR000843">
    <property type="entry name" value="HTH_LacI"/>
</dbReference>